<dbReference type="SMART" id="SM00028">
    <property type="entry name" value="TPR"/>
    <property type="match status" value="2"/>
</dbReference>
<dbReference type="Pfam" id="PF13469">
    <property type="entry name" value="Sulfotransfer_3"/>
    <property type="match status" value="1"/>
</dbReference>
<organism evidence="2 3">
    <name type="scientific">Thiobacillus sedimenti</name>
    <dbReference type="NCBI Taxonomy" id="3110231"/>
    <lineage>
        <taxon>Bacteria</taxon>
        <taxon>Pseudomonadati</taxon>
        <taxon>Pseudomonadota</taxon>
        <taxon>Betaproteobacteria</taxon>
        <taxon>Nitrosomonadales</taxon>
        <taxon>Thiobacillaceae</taxon>
        <taxon>Thiobacillus</taxon>
    </lineage>
</organism>
<dbReference type="RefSeq" id="WP_324780057.1">
    <property type="nucleotide sequence ID" value="NZ_CP141769.1"/>
</dbReference>
<dbReference type="Gene3D" id="1.25.40.10">
    <property type="entry name" value="Tetratricopeptide repeat domain"/>
    <property type="match status" value="1"/>
</dbReference>
<dbReference type="Gene3D" id="3.40.50.300">
    <property type="entry name" value="P-loop containing nucleotide triphosphate hydrolases"/>
    <property type="match status" value="1"/>
</dbReference>
<dbReference type="Proteomes" id="UP001334732">
    <property type="component" value="Chromosome"/>
</dbReference>
<sequence length="509" mass="56633">MNPALQRGHAALQARNVMEAIQWFERALEEHPDDAQAMSWLGQTLCSVGRRAQGVEYLRGSGRRLLEKARQSGDIGPVLEIAQQMQQWGDFPGAHDLLGPAAALKGTEFRVFQMLAVALSQLNRTAEALEAGRRAHAIAPANVMMQVLLASLEADAGLDEDARGRLERILAVPPPAREAFRAHKELARVLDRLKAYDGVFAHLHAAGRLSGALPEYAQQNRALLPDMIRANTAGFDRDLMGRWSDTAFPQDLPPPVFLVGFFRSGTTLAQEVLGAHPQVRVADEADFVWAMQRELHRMVGGGGSTADKLRTLDHMGILHLRTFYWNRVRDRLGDAVGARTLVDKFTLNTLDVGLINTVFPDAKLVFVLRDPRDVCLSCFMQLMVASPATAHLLSWQGTTSFYATVMAWWQHIKPQLTMDVIEFRYEDAVGQFEATFQRVFEGLGLGWDASVKDFHEHAAKKYIATPSRTQVAKPLYASSVARWRHYEAEFAAVAGTLEPFIEAFGYEAF</sequence>
<dbReference type="InterPro" id="IPR011990">
    <property type="entry name" value="TPR-like_helical_dom_sf"/>
</dbReference>
<dbReference type="EMBL" id="CP141769">
    <property type="protein sequence ID" value="WRS39526.1"/>
    <property type="molecule type" value="Genomic_DNA"/>
</dbReference>
<gene>
    <name evidence="2" type="ORF">VA613_01275</name>
</gene>
<evidence type="ECO:0000256" key="1">
    <source>
        <dbReference type="ARBA" id="ARBA00022679"/>
    </source>
</evidence>
<evidence type="ECO:0000313" key="2">
    <source>
        <dbReference type="EMBL" id="WRS39526.1"/>
    </source>
</evidence>
<dbReference type="InterPro" id="IPR026634">
    <property type="entry name" value="TPST-like"/>
</dbReference>
<dbReference type="PANTHER" id="PTHR12788:SF10">
    <property type="entry name" value="PROTEIN-TYROSINE SULFOTRANSFERASE"/>
    <property type="match status" value="1"/>
</dbReference>
<dbReference type="PANTHER" id="PTHR12788">
    <property type="entry name" value="PROTEIN-TYROSINE SULFOTRANSFERASE 2"/>
    <property type="match status" value="1"/>
</dbReference>
<name>A0ABZ1CJF9_9PROT</name>
<dbReference type="SUPFAM" id="SSF48452">
    <property type="entry name" value="TPR-like"/>
    <property type="match status" value="1"/>
</dbReference>
<dbReference type="InterPro" id="IPR019734">
    <property type="entry name" value="TPR_rpt"/>
</dbReference>
<accession>A0ABZ1CJF9</accession>
<dbReference type="InterPro" id="IPR027417">
    <property type="entry name" value="P-loop_NTPase"/>
</dbReference>
<protein>
    <submittedName>
        <fullName evidence="2">Sulfotransferase</fullName>
    </submittedName>
</protein>
<keyword evidence="1" id="KW-0808">Transferase</keyword>
<evidence type="ECO:0000313" key="3">
    <source>
        <dbReference type="Proteomes" id="UP001334732"/>
    </source>
</evidence>
<proteinExistence type="predicted"/>
<reference evidence="2 3" key="1">
    <citation type="submission" date="2023-12" db="EMBL/GenBank/DDBJ databases">
        <title>Thiobacillus sedimentum sp. nov., a chemolithoautotrophic sulfur-oxidizing bacterium isolated from freshwater sediment.</title>
        <authorList>
            <person name="Luo J."/>
            <person name="Dai C."/>
        </authorList>
    </citation>
    <scope>NUCLEOTIDE SEQUENCE [LARGE SCALE GENOMIC DNA]</scope>
    <source>
        <strain evidence="2 3">SCUT-2</strain>
    </source>
</reference>
<keyword evidence="3" id="KW-1185">Reference proteome</keyword>
<dbReference type="SUPFAM" id="SSF52540">
    <property type="entry name" value="P-loop containing nucleoside triphosphate hydrolases"/>
    <property type="match status" value="1"/>
</dbReference>